<reference evidence="4 5" key="1">
    <citation type="submission" date="2020-03" db="EMBL/GenBank/DDBJ databases">
        <title>Alteromonas ponticola sp. nov., isolated from seawater.</title>
        <authorList>
            <person name="Yoon J.-H."/>
            <person name="Kim Y.-O."/>
        </authorList>
    </citation>
    <scope>NUCLEOTIDE SEQUENCE [LARGE SCALE GENOMIC DNA]</scope>
    <source>
        <strain evidence="4 5">MYP5</strain>
    </source>
</reference>
<dbReference type="InterPro" id="IPR011990">
    <property type="entry name" value="TPR-like_helical_dom_sf"/>
</dbReference>
<dbReference type="SMART" id="SM00448">
    <property type="entry name" value="REC"/>
    <property type="match status" value="1"/>
</dbReference>
<evidence type="ECO:0000256" key="2">
    <source>
        <dbReference type="PROSITE-ProRule" id="PRU00339"/>
    </source>
</evidence>
<dbReference type="InterPro" id="IPR011006">
    <property type="entry name" value="CheY-like_superfamily"/>
</dbReference>
<dbReference type="InterPro" id="IPR001789">
    <property type="entry name" value="Sig_transdc_resp-reg_receiver"/>
</dbReference>
<dbReference type="PROSITE" id="PS50005">
    <property type="entry name" value="TPR"/>
    <property type="match status" value="1"/>
</dbReference>
<dbReference type="PANTHER" id="PTHR43228:SF1">
    <property type="entry name" value="TWO-COMPONENT RESPONSE REGULATOR ARR22"/>
    <property type="match status" value="1"/>
</dbReference>
<dbReference type="InterPro" id="IPR052048">
    <property type="entry name" value="ST_Response_Regulator"/>
</dbReference>
<dbReference type="Pfam" id="PF00072">
    <property type="entry name" value="Response_reg"/>
    <property type="match status" value="1"/>
</dbReference>
<dbReference type="RefSeq" id="WP_169209047.1">
    <property type="nucleotide sequence ID" value="NZ_JAATNW010000001.1"/>
</dbReference>
<dbReference type="Gene3D" id="1.25.40.10">
    <property type="entry name" value="Tetratricopeptide repeat domain"/>
    <property type="match status" value="1"/>
</dbReference>
<dbReference type="EMBL" id="JAATNW010000001">
    <property type="protein sequence ID" value="NMH58471.1"/>
    <property type="molecule type" value="Genomic_DNA"/>
</dbReference>
<sequence>MDCKDKQVLIVEDQRPFLLLLRGLLNTMGATEVDTKGSAELAISLCKKRKYDIVIVDLHLGADRKNGYEFIEELRIRKLVKPSAIFLLISADSARPVVLGSLERRPDDYLIKPFSQSQLKTRISRAWNKRQFLLPVHAAMIEQDWQTAIDHCKAKMAMPSPFQRFCLQLLIEIYWKSGVPENALALLLKQQKEKSALWSQIALSRTYLQMEKYQKAIETAQLILQSNRFNAEAYDILAESQNKLEKGEEALSAIKYAIKLSPYSLQRHFTSCAIARENQDFDLAQESSLSIWQLSKRTIHQDIAYWCSYIRSILDAAEHAEDKKTKNRCQQEALLVLQRGKNDEVVQRLKGEFDLEVYEQVVQARMCTLDGKMMDAKRNLAQSQVTIEENYEAYPISYAPDSLKVMYDLGEYDDALALIEIMKDQGVELDPNTMHLMATESARSEEKQKLYLQFNQEGIQLYQEGKYEQAKDAFSLAQQYAPVNSGVALNLLQCILKILAKFDKPDAALVRECRRVYKLIEDVPLRKQHQEKFDELKDDLFTYIS</sequence>
<organism evidence="4 5">
    <name type="scientific">Alteromonas ponticola</name>
    <dbReference type="NCBI Taxonomy" id="2720613"/>
    <lineage>
        <taxon>Bacteria</taxon>
        <taxon>Pseudomonadati</taxon>
        <taxon>Pseudomonadota</taxon>
        <taxon>Gammaproteobacteria</taxon>
        <taxon>Alteromonadales</taxon>
        <taxon>Alteromonadaceae</taxon>
        <taxon>Alteromonas/Salinimonas group</taxon>
        <taxon>Alteromonas</taxon>
    </lineage>
</organism>
<protein>
    <submittedName>
        <fullName evidence="4">Response regulator</fullName>
    </submittedName>
</protein>
<keyword evidence="5" id="KW-1185">Reference proteome</keyword>
<dbReference type="PROSITE" id="PS50110">
    <property type="entry name" value="RESPONSE_REGULATORY"/>
    <property type="match status" value="1"/>
</dbReference>
<feature type="modified residue" description="4-aspartylphosphate" evidence="1">
    <location>
        <position position="57"/>
    </location>
</feature>
<dbReference type="Proteomes" id="UP000709336">
    <property type="component" value="Unassembled WGS sequence"/>
</dbReference>
<evidence type="ECO:0000259" key="3">
    <source>
        <dbReference type="PROSITE" id="PS50110"/>
    </source>
</evidence>
<comment type="caution">
    <text evidence="4">The sequence shown here is derived from an EMBL/GenBank/DDBJ whole genome shotgun (WGS) entry which is preliminary data.</text>
</comment>
<dbReference type="Gene3D" id="3.40.50.2300">
    <property type="match status" value="1"/>
</dbReference>
<keyword evidence="2" id="KW-0802">TPR repeat</keyword>
<evidence type="ECO:0000256" key="1">
    <source>
        <dbReference type="PROSITE-ProRule" id="PRU00169"/>
    </source>
</evidence>
<evidence type="ECO:0000313" key="4">
    <source>
        <dbReference type="EMBL" id="NMH58471.1"/>
    </source>
</evidence>
<gene>
    <name evidence="4" type="ORF">HCJ96_00340</name>
</gene>
<dbReference type="SUPFAM" id="SSF52172">
    <property type="entry name" value="CheY-like"/>
    <property type="match status" value="1"/>
</dbReference>
<dbReference type="InterPro" id="IPR019734">
    <property type="entry name" value="TPR_rpt"/>
</dbReference>
<evidence type="ECO:0000313" key="5">
    <source>
        <dbReference type="Proteomes" id="UP000709336"/>
    </source>
</evidence>
<dbReference type="SUPFAM" id="SSF48452">
    <property type="entry name" value="TPR-like"/>
    <property type="match status" value="1"/>
</dbReference>
<feature type="repeat" description="TPR" evidence="2">
    <location>
        <begin position="231"/>
        <end position="264"/>
    </location>
</feature>
<dbReference type="SMART" id="SM00028">
    <property type="entry name" value="TPR"/>
    <property type="match status" value="3"/>
</dbReference>
<proteinExistence type="predicted"/>
<accession>A0ABX1QYQ1</accession>
<feature type="domain" description="Response regulatory" evidence="3">
    <location>
        <begin position="7"/>
        <end position="127"/>
    </location>
</feature>
<dbReference type="PANTHER" id="PTHR43228">
    <property type="entry name" value="TWO-COMPONENT RESPONSE REGULATOR"/>
    <property type="match status" value="1"/>
</dbReference>
<name>A0ABX1QYQ1_9ALTE</name>
<keyword evidence="1" id="KW-0597">Phosphoprotein</keyword>